<gene>
    <name evidence="1" type="ORF">IAA08_09865</name>
</gene>
<sequence>METITLNAPGTDETIELYVLEQTCINGINYLLVTEEEEADSEAYILKETQTKETDIIYEFVEDDVELDAISRVFGEMLEDVGIVR</sequence>
<accession>A0A9D2IGB0</accession>
<reference evidence="1" key="1">
    <citation type="journal article" date="2021" name="PeerJ">
        <title>Extensive microbial diversity within the chicken gut microbiome revealed by metagenomics and culture.</title>
        <authorList>
            <person name="Gilroy R."/>
            <person name="Ravi A."/>
            <person name="Getino M."/>
            <person name="Pursley I."/>
            <person name="Horton D.L."/>
            <person name="Alikhan N.F."/>
            <person name="Baker D."/>
            <person name="Gharbi K."/>
            <person name="Hall N."/>
            <person name="Watson M."/>
            <person name="Adriaenssens E.M."/>
            <person name="Foster-Nyarko E."/>
            <person name="Jarju S."/>
            <person name="Secka A."/>
            <person name="Antonio M."/>
            <person name="Oren A."/>
            <person name="Chaudhuri R.R."/>
            <person name="La Ragione R."/>
            <person name="Hildebrand F."/>
            <person name="Pallen M.J."/>
        </authorList>
    </citation>
    <scope>NUCLEOTIDE SEQUENCE</scope>
    <source>
        <strain evidence="1">CHK192-9172</strain>
    </source>
</reference>
<dbReference type="EMBL" id="DXCH01000268">
    <property type="protein sequence ID" value="HIZ08229.1"/>
    <property type="molecule type" value="Genomic_DNA"/>
</dbReference>
<proteinExistence type="predicted"/>
<dbReference type="InterPro" id="IPR009711">
    <property type="entry name" value="UPF0473"/>
</dbReference>
<reference evidence="1" key="2">
    <citation type="submission" date="2021-04" db="EMBL/GenBank/DDBJ databases">
        <authorList>
            <person name="Gilroy R."/>
        </authorList>
    </citation>
    <scope>NUCLEOTIDE SEQUENCE</scope>
    <source>
        <strain evidence="1">CHK192-9172</strain>
    </source>
</reference>
<dbReference type="AlphaFoldDB" id="A0A9D2IGB0"/>
<protein>
    <submittedName>
        <fullName evidence="1">DUF1292 domain-containing protein</fullName>
    </submittedName>
</protein>
<evidence type="ECO:0000313" key="2">
    <source>
        <dbReference type="Proteomes" id="UP000824024"/>
    </source>
</evidence>
<comment type="caution">
    <text evidence="1">The sequence shown here is derived from an EMBL/GenBank/DDBJ whole genome shotgun (WGS) entry which is preliminary data.</text>
</comment>
<organism evidence="1 2">
    <name type="scientific">Candidatus Eubacterium avistercoris</name>
    <dbReference type="NCBI Taxonomy" id="2838567"/>
    <lineage>
        <taxon>Bacteria</taxon>
        <taxon>Bacillati</taxon>
        <taxon>Bacillota</taxon>
        <taxon>Clostridia</taxon>
        <taxon>Eubacteriales</taxon>
        <taxon>Eubacteriaceae</taxon>
        <taxon>Eubacterium</taxon>
    </lineage>
</organism>
<name>A0A9D2IGB0_9FIRM</name>
<dbReference type="Pfam" id="PF06949">
    <property type="entry name" value="DUF1292"/>
    <property type="match status" value="1"/>
</dbReference>
<dbReference type="Proteomes" id="UP000824024">
    <property type="component" value="Unassembled WGS sequence"/>
</dbReference>
<evidence type="ECO:0000313" key="1">
    <source>
        <dbReference type="EMBL" id="HIZ08229.1"/>
    </source>
</evidence>